<evidence type="ECO:0000313" key="3">
    <source>
        <dbReference type="EMBL" id="TNJ62346.1"/>
    </source>
</evidence>
<dbReference type="OrthoDB" id="343110at2"/>
<name>A0A5C4T078_9BACL</name>
<organism evidence="3 4">
    <name type="scientific">Paenibacillus hemerocallicola</name>
    <dbReference type="NCBI Taxonomy" id="1172614"/>
    <lineage>
        <taxon>Bacteria</taxon>
        <taxon>Bacillati</taxon>
        <taxon>Bacillota</taxon>
        <taxon>Bacilli</taxon>
        <taxon>Bacillales</taxon>
        <taxon>Paenibacillaceae</taxon>
        <taxon>Paenibacillus</taxon>
    </lineage>
</organism>
<dbReference type="AlphaFoldDB" id="A0A5C4T078"/>
<dbReference type="InterPro" id="IPR022123">
    <property type="entry name" value="DUF3658"/>
</dbReference>
<keyword evidence="4" id="KW-1185">Reference proteome</keyword>
<dbReference type="Proteomes" id="UP000307943">
    <property type="component" value="Unassembled WGS sequence"/>
</dbReference>
<gene>
    <name evidence="3" type="ORF">FE784_31145</name>
</gene>
<evidence type="ECO:0000259" key="1">
    <source>
        <dbReference type="Pfam" id="PF08874"/>
    </source>
</evidence>
<dbReference type="Pfam" id="PF08874">
    <property type="entry name" value="DUF1835"/>
    <property type="match status" value="1"/>
</dbReference>
<comment type="caution">
    <text evidence="3">The sequence shown here is derived from an EMBL/GenBank/DDBJ whole genome shotgun (WGS) entry which is preliminary data.</text>
</comment>
<evidence type="ECO:0000313" key="4">
    <source>
        <dbReference type="Proteomes" id="UP000307943"/>
    </source>
</evidence>
<feature type="domain" description="DUF3658" evidence="2">
    <location>
        <begin position="255"/>
        <end position="363"/>
    </location>
</feature>
<evidence type="ECO:0000259" key="2">
    <source>
        <dbReference type="Pfam" id="PF12395"/>
    </source>
</evidence>
<proteinExistence type="predicted"/>
<dbReference type="InterPro" id="IPR014973">
    <property type="entry name" value="DUF1835"/>
</dbReference>
<dbReference type="Pfam" id="PF12395">
    <property type="entry name" value="DUF3658"/>
    <property type="match status" value="1"/>
</dbReference>
<sequence length="368" mass="41749">MSGHWRSLGLRSRKGCSSVEGGRALDDFRKKLRELQHGEVNSILDDVLRMTAQSAAEGEAERRTLADRILRLWSEREQQSRRSRLGADEMRRHVHIVFALSDAGSLKVTLSELGKRLENEVLAFNDLFSVGPIGNLDQEEGQRCREQWMNERFPSHRGSSFANRENRIEQMIQTLGSIPESKSVTIWCADNAHDQTGLRFALHLLGDRKGPVRVVNASDACKSFSPYAGDEPPYALGLIPREIYGEIVGRFELLAPMESDERRQYEAEWLELSGQAHTLRFWRNGRIVGVAEEVLDSGITGAVRKLRYEVGEDGFVKAGRVVAEVFEHTNQLVGDSFLSYRMWRLISDGVLEFKGLPGELYQYSVRLR</sequence>
<feature type="domain" description="DUF1835" evidence="1">
    <location>
        <begin position="94"/>
        <end position="216"/>
    </location>
</feature>
<reference evidence="3 4" key="1">
    <citation type="submission" date="2019-05" db="EMBL/GenBank/DDBJ databases">
        <title>We sequenced the genome of Paenibacillus hemerocallicola KCTC 33185 for further insight into its adaptation and study the phylogeny of Paenibacillus.</title>
        <authorList>
            <person name="Narsing Rao M.P."/>
        </authorList>
    </citation>
    <scope>NUCLEOTIDE SEQUENCE [LARGE SCALE GENOMIC DNA]</scope>
    <source>
        <strain evidence="3 4">KCTC 33185</strain>
    </source>
</reference>
<dbReference type="EMBL" id="VDCQ01000061">
    <property type="protein sequence ID" value="TNJ62346.1"/>
    <property type="molecule type" value="Genomic_DNA"/>
</dbReference>
<protein>
    <submittedName>
        <fullName evidence="3">DUF1835 domain-containing protein</fullName>
    </submittedName>
</protein>
<accession>A0A5C4T078</accession>